<proteinExistence type="predicted"/>
<sequence>MPQMSPMYWLILMMYFIMMMIMLIMMIFFLFKLNPEVKLIFSNKNMLNNWMW</sequence>
<geneLocation type="mitochondrion" evidence="2"/>
<organism evidence="2">
    <name type="scientific">Hyalessa maculaticollis</name>
    <dbReference type="NCBI Taxonomy" id="1195103"/>
    <lineage>
        <taxon>Eukaryota</taxon>
        <taxon>Metazoa</taxon>
        <taxon>Ecdysozoa</taxon>
        <taxon>Arthropoda</taxon>
        <taxon>Hexapoda</taxon>
        <taxon>Insecta</taxon>
        <taxon>Pterygota</taxon>
        <taxon>Neoptera</taxon>
        <taxon>Paraneoptera</taxon>
        <taxon>Hemiptera</taxon>
        <taxon>Auchenorrhyncha</taxon>
        <taxon>Cicadoidea</taxon>
        <taxon>Cicadidae</taxon>
        <taxon>Cicadinae</taxon>
        <taxon>Dundubiini</taxon>
        <taxon>Hyalessa</taxon>
    </lineage>
</organism>
<accession>A0A344ALK5</accession>
<keyword evidence="1" id="KW-0472">Membrane</keyword>
<dbReference type="AlphaFoldDB" id="A0A344ALK5"/>
<keyword evidence="2" id="KW-0496">Mitochondrion</keyword>
<evidence type="ECO:0000313" key="2">
    <source>
        <dbReference type="EMBL" id="AWV83253.1"/>
    </source>
</evidence>
<evidence type="ECO:0000256" key="1">
    <source>
        <dbReference type="SAM" id="Phobius"/>
    </source>
</evidence>
<feature type="transmembrane region" description="Helical" evidence="1">
    <location>
        <begin position="6"/>
        <end position="31"/>
    </location>
</feature>
<gene>
    <name evidence="2" type="primary">atp8</name>
</gene>
<reference evidence="2" key="2">
    <citation type="journal article" date="2018" name="Proc. Natl. Acad. Sci. U.S.A.">
        <title>Recurrent symbiont recruitment from fungal parasites in cicadas.</title>
        <authorList>
            <person name="Yu M."/>
            <person name="Moriyama M."/>
            <person name="Lukasik P."/>
            <person name="Vanderpool D."/>
            <person name="Tanahashi M."/>
            <person name="Meng X.-Y."/>
            <person name="McCutcheon J.P."/>
            <person name="Fukatsu T."/>
        </authorList>
    </citation>
    <scope>NUCLEOTIDE SEQUENCE</scope>
    <source>
        <strain evidence="2">HYAMAC</strain>
        <tissue evidence="2">Bacteriome</tissue>
    </source>
</reference>
<keyword evidence="1" id="KW-1133">Transmembrane helix</keyword>
<reference evidence="2" key="1">
    <citation type="journal article" date="2018" name="J. Hered.">
        <title>One hundred mitochondrial genomes of cicadas.</title>
        <authorList>
            <person name="Lukasik P."/>
            <person name="Chong R.A."/>
            <person name="Nazario K."/>
            <person name="Matsuura Y."/>
            <person name="Bublitz D."/>
            <person name="Campbell M.A."/>
            <person name="Meyer M."/>
            <person name="Van Leuven J.T."/>
            <person name="Pessacq P."/>
            <person name="Veloso C."/>
            <person name="Simon C."/>
            <person name="McCutcheon J.P."/>
        </authorList>
    </citation>
    <scope>NUCLEOTIDE SEQUENCE</scope>
    <source>
        <strain evidence="2">HYAMAC</strain>
        <tissue evidence="2">Bacteriome</tissue>
    </source>
</reference>
<keyword evidence="1" id="KW-0812">Transmembrane</keyword>
<dbReference type="EMBL" id="MG737722">
    <property type="protein sequence ID" value="AWV83253.1"/>
    <property type="molecule type" value="Genomic_DNA"/>
</dbReference>
<protein>
    <submittedName>
        <fullName evidence="2">ATP synthase F0 subunit 8</fullName>
    </submittedName>
</protein>
<name>A0A344ALK5_9HEMI</name>